<dbReference type="Proteomes" id="UP000622890">
    <property type="component" value="Unassembled WGS sequence"/>
</dbReference>
<proteinExistence type="predicted"/>
<reference evidence="1" key="1">
    <citation type="submission" date="2021-01" db="EMBL/GenBank/DDBJ databases">
        <title>Genome sequence of strain Noviherbaspirillum sp. DKR-6.</title>
        <authorList>
            <person name="Chaudhary D.K."/>
        </authorList>
    </citation>
    <scope>NUCLEOTIDE SEQUENCE</scope>
    <source>
        <strain evidence="1">DKR-6</strain>
    </source>
</reference>
<comment type="caution">
    <text evidence="1">The sequence shown here is derived from an EMBL/GenBank/DDBJ whole genome shotgun (WGS) entry which is preliminary data.</text>
</comment>
<dbReference type="AlphaFoldDB" id="A0A934SRX3"/>
<protein>
    <submittedName>
        <fullName evidence="1">Uncharacterized protein</fullName>
    </submittedName>
</protein>
<accession>A0A934SRX3</accession>
<dbReference type="EMBL" id="JAEPBG010000002">
    <property type="protein sequence ID" value="MBK4734148.1"/>
    <property type="molecule type" value="Genomic_DNA"/>
</dbReference>
<sequence length="123" mass="13633">MVESIPAIVLSCRNAPSHRYGMQDAQCDKPLVRWLAPADRSNPDEVKKGVITMPSQQYTRSTGKRLTYLIAYDKGEYFIERDGLLKKAVPDAMATGISPSEATPKMMLRLAIGDIESLNGMDE</sequence>
<evidence type="ECO:0000313" key="2">
    <source>
        <dbReference type="Proteomes" id="UP000622890"/>
    </source>
</evidence>
<dbReference type="RefSeq" id="WP_200590918.1">
    <property type="nucleotide sequence ID" value="NZ_JAEPBG010000002.1"/>
</dbReference>
<organism evidence="1 2">
    <name type="scientific">Noviherbaspirillum pedocola</name>
    <dbReference type="NCBI Taxonomy" id="2801341"/>
    <lineage>
        <taxon>Bacteria</taxon>
        <taxon>Pseudomonadati</taxon>
        <taxon>Pseudomonadota</taxon>
        <taxon>Betaproteobacteria</taxon>
        <taxon>Burkholderiales</taxon>
        <taxon>Oxalobacteraceae</taxon>
        <taxon>Noviherbaspirillum</taxon>
    </lineage>
</organism>
<evidence type="ECO:0000313" key="1">
    <source>
        <dbReference type="EMBL" id="MBK4734148.1"/>
    </source>
</evidence>
<gene>
    <name evidence="1" type="ORF">JJB74_05955</name>
</gene>
<name>A0A934SRX3_9BURK</name>
<keyword evidence="2" id="KW-1185">Reference proteome</keyword>